<evidence type="ECO:0000313" key="2">
    <source>
        <dbReference type="EMBL" id="ANY77478.1"/>
    </source>
</evidence>
<dbReference type="Pfam" id="PF21834">
    <property type="entry name" value="DUF6894"/>
    <property type="match status" value="1"/>
</dbReference>
<dbReference type="InterPro" id="IPR054189">
    <property type="entry name" value="DUF6894"/>
</dbReference>
<name>A0A1B2EBX8_9HYPH</name>
<sequence>MTRYYFHFRDAGSLDEDQYGLDLPALEDAQAEAREMAQELRKTWGDLPLDDLNNMAIEVTDHTGQTVFIAPFSEAVGPMC</sequence>
<dbReference type="OrthoDB" id="8021130at2"/>
<reference evidence="2" key="1">
    <citation type="submission" date="2016-07" db="EMBL/GenBank/DDBJ databases">
        <title>Microvirga ossetica sp. nov. a new species of rhizobia isolated from root nodules of the legume species Vicia alpestris Steven originated from North Ossetia region in the Caucasus.</title>
        <authorList>
            <person name="Safronova V.I."/>
            <person name="Kuznetsova I.G."/>
            <person name="Sazanova A.L."/>
            <person name="Belimov A."/>
            <person name="Andronov E."/>
            <person name="Osledkin Y.S."/>
            <person name="Onishchuk O.P."/>
            <person name="Kurchak O.N."/>
            <person name="Shaposhnikov A.I."/>
            <person name="Willems A."/>
            <person name="Tikhonovich I.A."/>
        </authorList>
    </citation>
    <scope>NUCLEOTIDE SEQUENCE [LARGE SCALE GENOMIC DNA]</scope>
    <source>
        <strain evidence="2">V5/3M</strain>
    </source>
</reference>
<proteinExistence type="predicted"/>
<dbReference type="AlphaFoldDB" id="A0A1B2EBX8"/>
<feature type="domain" description="DUF6894" evidence="1">
    <location>
        <begin position="3"/>
        <end position="73"/>
    </location>
</feature>
<evidence type="ECO:0000259" key="1">
    <source>
        <dbReference type="Pfam" id="PF21834"/>
    </source>
</evidence>
<gene>
    <name evidence="2" type="ORF">BB934_03940</name>
</gene>
<accession>A0A1B2EBX8</accession>
<dbReference type="EMBL" id="CP016616">
    <property type="protein sequence ID" value="ANY77478.1"/>
    <property type="molecule type" value="Genomic_DNA"/>
</dbReference>
<dbReference type="KEGG" id="moc:BB934_03940"/>
<organism evidence="2">
    <name type="scientific">Microvirga ossetica</name>
    <dbReference type="NCBI Taxonomy" id="1882682"/>
    <lineage>
        <taxon>Bacteria</taxon>
        <taxon>Pseudomonadati</taxon>
        <taxon>Pseudomonadota</taxon>
        <taxon>Alphaproteobacteria</taxon>
        <taxon>Hyphomicrobiales</taxon>
        <taxon>Methylobacteriaceae</taxon>
        <taxon>Microvirga</taxon>
    </lineage>
</organism>
<dbReference type="RefSeq" id="WP_099508466.1">
    <property type="nucleotide sequence ID" value="NZ_CP016616.1"/>
</dbReference>
<protein>
    <recommendedName>
        <fullName evidence="1">DUF6894 domain-containing protein</fullName>
    </recommendedName>
</protein>